<comment type="caution">
    <text evidence="2">The sequence shown here is derived from an EMBL/GenBank/DDBJ whole genome shotgun (WGS) entry which is preliminary data.</text>
</comment>
<dbReference type="Pfam" id="PF04195">
    <property type="entry name" value="Transposase_28"/>
    <property type="match status" value="1"/>
</dbReference>
<keyword evidence="3" id="KW-1185">Reference proteome</keyword>
<dbReference type="EMBL" id="PQIB02000012">
    <property type="protein sequence ID" value="RLM79806.1"/>
    <property type="molecule type" value="Genomic_DNA"/>
</dbReference>
<dbReference type="OrthoDB" id="696315at2759"/>
<reference evidence="3" key="1">
    <citation type="journal article" date="2019" name="Nat. Commun.">
        <title>The genome of broomcorn millet.</title>
        <authorList>
            <person name="Zou C."/>
            <person name="Miki D."/>
            <person name="Li D."/>
            <person name="Tang Q."/>
            <person name="Xiao L."/>
            <person name="Rajput S."/>
            <person name="Deng P."/>
            <person name="Jia W."/>
            <person name="Huang R."/>
            <person name="Zhang M."/>
            <person name="Sun Y."/>
            <person name="Hu J."/>
            <person name="Fu X."/>
            <person name="Schnable P.S."/>
            <person name="Li F."/>
            <person name="Zhang H."/>
            <person name="Feng B."/>
            <person name="Zhu X."/>
            <person name="Liu R."/>
            <person name="Schnable J.C."/>
            <person name="Zhu J.-K."/>
            <person name="Zhang H."/>
        </authorList>
    </citation>
    <scope>NUCLEOTIDE SEQUENCE [LARGE SCALE GENOMIC DNA]</scope>
</reference>
<feature type="domain" description="Transposase (putative) gypsy type" evidence="1">
    <location>
        <begin position="96"/>
        <end position="161"/>
    </location>
</feature>
<dbReference type="AlphaFoldDB" id="A0A3L6QK62"/>
<evidence type="ECO:0000313" key="3">
    <source>
        <dbReference type="Proteomes" id="UP000275267"/>
    </source>
</evidence>
<dbReference type="Proteomes" id="UP000275267">
    <property type="component" value="Unassembled WGS sequence"/>
</dbReference>
<organism evidence="2 3">
    <name type="scientific">Panicum miliaceum</name>
    <name type="common">Proso millet</name>
    <name type="synonym">Broomcorn millet</name>
    <dbReference type="NCBI Taxonomy" id="4540"/>
    <lineage>
        <taxon>Eukaryota</taxon>
        <taxon>Viridiplantae</taxon>
        <taxon>Streptophyta</taxon>
        <taxon>Embryophyta</taxon>
        <taxon>Tracheophyta</taxon>
        <taxon>Spermatophyta</taxon>
        <taxon>Magnoliopsida</taxon>
        <taxon>Liliopsida</taxon>
        <taxon>Poales</taxon>
        <taxon>Poaceae</taxon>
        <taxon>PACMAD clade</taxon>
        <taxon>Panicoideae</taxon>
        <taxon>Panicodae</taxon>
        <taxon>Paniceae</taxon>
        <taxon>Panicinae</taxon>
        <taxon>Panicum</taxon>
        <taxon>Panicum sect. Panicum</taxon>
    </lineage>
</organism>
<accession>A0A3L6QK62</accession>
<name>A0A3L6QK62_PANMI</name>
<proteinExistence type="predicted"/>
<sequence length="187" mass="21033">MARVEETAKLIKGCEGGAEVEDLVHQFGDKDLAQVDASPSDLMGREKLEVTLRFGSSLVSERRIQFYVDKGYFEAGVCRPLGNEDVPNPLEGETFVFRDFFTAGLHFSLDLAVLEILARFNAKMNHLTPNAIIQLSKFFWAIKTFKAPVSPDAFCRFYELHPQGRKISFDGEDEIYHAQSACCTFVP</sequence>
<gene>
    <name evidence="2" type="ORF">C2845_PM12G15450</name>
</gene>
<evidence type="ECO:0000259" key="1">
    <source>
        <dbReference type="Pfam" id="PF04195"/>
    </source>
</evidence>
<protein>
    <submittedName>
        <fullName evidence="2">Retrotransposon protein</fullName>
    </submittedName>
</protein>
<evidence type="ECO:0000313" key="2">
    <source>
        <dbReference type="EMBL" id="RLM79806.1"/>
    </source>
</evidence>
<dbReference type="InterPro" id="IPR007321">
    <property type="entry name" value="Transposase_28"/>
</dbReference>